<dbReference type="RefSeq" id="WP_057754385.1">
    <property type="nucleotide sequence ID" value="NZ_JQBP01000002.1"/>
</dbReference>
<keyword evidence="2" id="KW-0472">Membrane</keyword>
<reference evidence="3 4" key="1">
    <citation type="journal article" date="2015" name="Genome Announc.">
        <title>Expanding the biotechnology potential of lactobacilli through comparative genomics of 213 strains and associated genera.</title>
        <authorList>
            <person name="Sun Z."/>
            <person name="Harris H.M."/>
            <person name="McCann A."/>
            <person name="Guo C."/>
            <person name="Argimon S."/>
            <person name="Zhang W."/>
            <person name="Yang X."/>
            <person name="Jeffery I.B."/>
            <person name="Cooney J.C."/>
            <person name="Kagawa T.F."/>
            <person name="Liu W."/>
            <person name="Song Y."/>
            <person name="Salvetti E."/>
            <person name="Wrobel A."/>
            <person name="Rasinkangas P."/>
            <person name="Parkhill J."/>
            <person name="Rea M.C."/>
            <person name="O'Sullivan O."/>
            <person name="Ritari J."/>
            <person name="Douillard F.P."/>
            <person name="Paul Ross R."/>
            <person name="Yang R."/>
            <person name="Briner A.E."/>
            <person name="Felis G.E."/>
            <person name="de Vos W.M."/>
            <person name="Barrangou R."/>
            <person name="Klaenhammer T.R."/>
            <person name="Caufield P.W."/>
            <person name="Cui Y."/>
            <person name="Zhang H."/>
            <person name="O'Toole P.W."/>
        </authorList>
    </citation>
    <scope>NUCLEOTIDE SEQUENCE [LARGE SCALE GENOMIC DNA]</scope>
    <source>
        <strain evidence="3 4">DSM 20593</strain>
    </source>
</reference>
<sequence>MTDDQVQELKRYKELLDVGALSQADYDRLKERAIQVELIALSVEGKNNPQKVRESRNAAEQKKHPKRHWGRYLLELLLLVIVCAGGYYWWQYDQTQAQNQIKQNEQHAVKRNQKAEKANHKPTKPKTQAQEKDETAQTSSATPVADNVAVIDGNAAQALVEQNDPLGGGQWMLNSSDGTNFTFVTPADADGTFQKALVTDRGDGQNVELRMGTVDTNGAWQVDSDVTIPWQ</sequence>
<name>A0A0R2JDE7_9LACO</name>
<dbReference type="Proteomes" id="UP000051655">
    <property type="component" value="Unassembled WGS sequence"/>
</dbReference>
<organism evidence="3 4">
    <name type="scientific">Weissella kandleri</name>
    <dbReference type="NCBI Taxonomy" id="1616"/>
    <lineage>
        <taxon>Bacteria</taxon>
        <taxon>Bacillati</taxon>
        <taxon>Bacillota</taxon>
        <taxon>Bacilli</taxon>
        <taxon>Lactobacillales</taxon>
        <taxon>Lactobacillaceae</taxon>
        <taxon>Weissella</taxon>
    </lineage>
</organism>
<gene>
    <name evidence="3" type="ORF">IV73_GL000539</name>
</gene>
<evidence type="ECO:0000313" key="3">
    <source>
        <dbReference type="EMBL" id="KRN75374.1"/>
    </source>
</evidence>
<keyword evidence="2" id="KW-1133">Transmembrane helix</keyword>
<evidence type="ECO:0000256" key="1">
    <source>
        <dbReference type="SAM" id="MobiDB-lite"/>
    </source>
</evidence>
<feature type="compositionally biased region" description="Basic and acidic residues" evidence="1">
    <location>
        <begin position="104"/>
        <end position="119"/>
    </location>
</feature>
<feature type="transmembrane region" description="Helical" evidence="2">
    <location>
        <begin position="72"/>
        <end position="90"/>
    </location>
</feature>
<dbReference type="PATRIC" id="fig|1616.3.peg.555"/>
<evidence type="ECO:0000256" key="2">
    <source>
        <dbReference type="SAM" id="Phobius"/>
    </source>
</evidence>
<evidence type="ECO:0008006" key="5">
    <source>
        <dbReference type="Google" id="ProtNLM"/>
    </source>
</evidence>
<feature type="region of interest" description="Disordered" evidence="1">
    <location>
        <begin position="46"/>
        <end position="65"/>
    </location>
</feature>
<dbReference type="OrthoDB" id="9764015at2"/>
<feature type="region of interest" description="Disordered" evidence="1">
    <location>
        <begin position="103"/>
        <end position="143"/>
    </location>
</feature>
<comment type="caution">
    <text evidence="3">The sequence shown here is derived from an EMBL/GenBank/DDBJ whole genome shotgun (WGS) entry which is preliminary data.</text>
</comment>
<keyword evidence="4" id="KW-1185">Reference proteome</keyword>
<dbReference type="AlphaFoldDB" id="A0A0R2JDE7"/>
<evidence type="ECO:0000313" key="4">
    <source>
        <dbReference type="Proteomes" id="UP000051655"/>
    </source>
</evidence>
<keyword evidence="2" id="KW-0812">Transmembrane</keyword>
<dbReference type="EMBL" id="JQBP01000002">
    <property type="protein sequence ID" value="KRN75374.1"/>
    <property type="molecule type" value="Genomic_DNA"/>
</dbReference>
<feature type="compositionally biased region" description="Basic and acidic residues" evidence="1">
    <location>
        <begin position="51"/>
        <end position="62"/>
    </location>
</feature>
<protein>
    <recommendedName>
        <fullName evidence="5">SHOCT domain-containing protein</fullName>
    </recommendedName>
</protein>
<proteinExistence type="predicted"/>
<accession>A0A0R2JDE7</accession>